<organism evidence="2 3">
    <name type="scientific">Halalkalibacter hemicellulosilyticusJCM 9152</name>
    <dbReference type="NCBI Taxonomy" id="1236971"/>
    <lineage>
        <taxon>Bacteria</taxon>
        <taxon>Bacillati</taxon>
        <taxon>Bacillota</taxon>
        <taxon>Bacilli</taxon>
        <taxon>Bacillales</taxon>
        <taxon>Bacillaceae</taxon>
        <taxon>Halalkalibacter</taxon>
    </lineage>
</organism>
<feature type="transmembrane region" description="Helical" evidence="1">
    <location>
        <begin position="6"/>
        <end position="29"/>
    </location>
</feature>
<feature type="transmembrane region" description="Helical" evidence="1">
    <location>
        <begin position="96"/>
        <end position="118"/>
    </location>
</feature>
<evidence type="ECO:0000256" key="1">
    <source>
        <dbReference type="SAM" id="Phobius"/>
    </source>
</evidence>
<keyword evidence="1" id="KW-0472">Membrane</keyword>
<proteinExistence type="predicted"/>
<dbReference type="Proteomes" id="UP000018895">
    <property type="component" value="Unassembled WGS sequence"/>
</dbReference>
<dbReference type="EMBL" id="BAUU01000058">
    <property type="protein sequence ID" value="GAE32870.1"/>
    <property type="molecule type" value="Genomic_DNA"/>
</dbReference>
<comment type="caution">
    <text evidence="2">The sequence shown here is derived from an EMBL/GenBank/DDBJ whole genome shotgun (WGS) entry which is preliminary data.</text>
</comment>
<name>W4QL75_9BACI</name>
<protein>
    <submittedName>
        <fullName evidence="2">Uncharacterized protein</fullName>
    </submittedName>
</protein>
<dbReference type="STRING" id="1236971.JCM9152_4461"/>
<evidence type="ECO:0000313" key="2">
    <source>
        <dbReference type="EMBL" id="GAE32870.1"/>
    </source>
</evidence>
<dbReference type="RefSeq" id="WP_035347456.1">
    <property type="nucleotide sequence ID" value="NZ_BAUU01000058.1"/>
</dbReference>
<keyword evidence="1" id="KW-1133">Transmembrane helix</keyword>
<gene>
    <name evidence="2" type="ORF">JCM9152_4461</name>
</gene>
<feature type="transmembrane region" description="Helical" evidence="1">
    <location>
        <begin position="41"/>
        <end position="62"/>
    </location>
</feature>
<dbReference type="OrthoDB" id="2619515at2"/>
<keyword evidence="3" id="KW-1185">Reference proteome</keyword>
<evidence type="ECO:0000313" key="3">
    <source>
        <dbReference type="Proteomes" id="UP000018895"/>
    </source>
</evidence>
<dbReference type="AlphaFoldDB" id="W4QL75"/>
<feature type="transmembrane region" description="Helical" evidence="1">
    <location>
        <begin position="151"/>
        <end position="170"/>
    </location>
</feature>
<sequence>MNSIEFLFYSSLFNGILGNSFGRLFSVIWDAISWVGQQIGSFFMWLGGLIWDAVTWVGELLFSLFTELFQLLMVFFEFIYALVDALLYFLWQIGLVVAKVFIIFFELLMLIWSFAVGFGRTLASLTYSPSSGSGHAFSEMLGNIFTALQPLQLNVVAVILMFGVWIFTAMQVIRILSGLRVGGE</sequence>
<keyword evidence="1" id="KW-0812">Transmembrane</keyword>
<reference evidence="2" key="1">
    <citation type="journal article" date="2014" name="Genome Announc.">
        <title>Draft Genome Sequences of Three Alkaliphilic Bacillus Strains, Bacillus wakoensis JCM 9140T, Bacillus akibai JCM 9157T, and Bacillus hemicellulosilyticus JCM 9152T.</title>
        <authorList>
            <person name="Yuki M."/>
            <person name="Oshima K."/>
            <person name="Suda W."/>
            <person name="Oshida Y."/>
            <person name="Kitamura K."/>
            <person name="Iida T."/>
            <person name="Hattori M."/>
            <person name="Ohkuma M."/>
        </authorList>
    </citation>
    <scope>NUCLEOTIDE SEQUENCE [LARGE SCALE GENOMIC DNA]</scope>
    <source>
        <strain evidence="2">JCM 9152</strain>
    </source>
</reference>
<accession>W4QL75</accession>
<feature type="transmembrane region" description="Helical" evidence="1">
    <location>
        <begin position="68"/>
        <end position="89"/>
    </location>
</feature>